<dbReference type="InterPro" id="IPR036527">
    <property type="entry name" value="SCP2_sterol-bd_dom_sf"/>
</dbReference>
<evidence type="ECO:0000256" key="2">
    <source>
        <dbReference type="ARBA" id="ARBA00023125"/>
    </source>
</evidence>
<keyword evidence="7" id="KW-1185">Reference proteome</keyword>
<name>A0A7X1JCM7_9ACTN</name>
<dbReference type="Gene3D" id="1.10.10.10">
    <property type="entry name" value="Winged helix-like DNA-binding domain superfamily/Winged helix DNA-binding domain"/>
    <property type="match status" value="1"/>
</dbReference>
<keyword evidence="2" id="KW-0238">DNA-binding</keyword>
<keyword evidence="1" id="KW-0805">Transcription regulation</keyword>
<feature type="domain" description="HTH hxlR-type" evidence="5">
    <location>
        <begin position="8"/>
        <end position="104"/>
    </location>
</feature>
<dbReference type="InterPro" id="IPR002577">
    <property type="entry name" value="HTH_HxlR"/>
</dbReference>
<feature type="region of interest" description="Disordered" evidence="4">
    <location>
        <begin position="226"/>
        <end position="250"/>
    </location>
</feature>
<evidence type="ECO:0000259" key="5">
    <source>
        <dbReference type="PROSITE" id="PS51118"/>
    </source>
</evidence>
<evidence type="ECO:0000313" key="6">
    <source>
        <dbReference type="EMBL" id="MBC2907865.1"/>
    </source>
</evidence>
<dbReference type="EMBL" id="JACMSF010000095">
    <property type="protein sequence ID" value="MBC2907865.1"/>
    <property type="molecule type" value="Genomic_DNA"/>
</dbReference>
<proteinExistence type="predicted"/>
<comment type="caution">
    <text evidence="6">The sequence shown here is derived from an EMBL/GenBank/DDBJ whole genome shotgun (WGS) entry which is preliminary data.</text>
</comment>
<evidence type="ECO:0000256" key="1">
    <source>
        <dbReference type="ARBA" id="ARBA00023015"/>
    </source>
</evidence>
<dbReference type="SUPFAM" id="SSF46785">
    <property type="entry name" value="Winged helix' DNA-binding domain"/>
    <property type="match status" value="1"/>
</dbReference>
<protein>
    <submittedName>
        <fullName evidence="6">Helix-turn-helix transcriptional regulator</fullName>
    </submittedName>
</protein>
<gene>
    <name evidence="6" type="ORF">H4N64_41445</name>
</gene>
<dbReference type="RefSeq" id="WP_186287800.1">
    <property type="nucleotide sequence ID" value="NZ_JACMSF010000095.1"/>
</dbReference>
<reference evidence="6 7" key="1">
    <citation type="submission" date="2020-08" db="EMBL/GenBank/DDBJ databases">
        <title>Streptomyces sp. PSKA01 genome sequencing and assembly.</title>
        <authorList>
            <person name="Mandal S."/>
            <person name="Maiti P.K."/>
            <person name="Das P."/>
        </authorList>
    </citation>
    <scope>NUCLEOTIDE SEQUENCE [LARGE SCALE GENOMIC DNA]</scope>
    <source>
        <strain evidence="6 7">PSKA01</strain>
    </source>
</reference>
<organism evidence="6 7">
    <name type="scientific">Streptomyces cupreus</name>
    <dbReference type="NCBI Taxonomy" id="2759956"/>
    <lineage>
        <taxon>Bacteria</taxon>
        <taxon>Bacillati</taxon>
        <taxon>Actinomycetota</taxon>
        <taxon>Actinomycetes</taxon>
        <taxon>Kitasatosporales</taxon>
        <taxon>Streptomycetaceae</taxon>
        <taxon>Streptomyces</taxon>
    </lineage>
</organism>
<dbReference type="SUPFAM" id="SSF55718">
    <property type="entry name" value="SCP-like"/>
    <property type="match status" value="1"/>
</dbReference>
<dbReference type="PANTHER" id="PTHR33204">
    <property type="entry name" value="TRANSCRIPTIONAL REGULATOR, MARR FAMILY"/>
    <property type="match status" value="1"/>
</dbReference>
<evidence type="ECO:0000256" key="4">
    <source>
        <dbReference type="SAM" id="MobiDB-lite"/>
    </source>
</evidence>
<dbReference type="Proteomes" id="UP000584670">
    <property type="component" value="Unassembled WGS sequence"/>
</dbReference>
<keyword evidence="3" id="KW-0804">Transcription</keyword>
<feature type="compositionally biased region" description="Polar residues" evidence="4">
    <location>
        <begin position="241"/>
        <end position="250"/>
    </location>
</feature>
<dbReference type="PANTHER" id="PTHR33204:SF18">
    <property type="entry name" value="TRANSCRIPTIONAL REGULATORY PROTEIN"/>
    <property type="match status" value="1"/>
</dbReference>
<accession>A0A7X1JCM7</accession>
<dbReference type="GO" id="GO:0003677">
    <property type="term" value="F:DNA binding"/>
    <property type="evidence" value="ECO:0007669"/>
    <property type="project" value="UniProtKB-KW"/>
</dbReference>
<dbReference type="AlphaFoldDB" id="A0A7X1JCM7"/>
<dbReference type="Pfam" id="PF01638">
    <property type="entry name" value="HxlR"/>
    <property type="match status" value="1"/>
</dbReference>
<sequence>MRGYGQYCPIARASEVFAERWTPLIVRNLALGCETFSDILRGAPGLSRTLLAARLRELQRHGLLSRDEGPGHSVRYRLTEAGASLWEVCLALGEWGARWLELAPEHLDPYPVLWAMCRSADPAALPDRRVVVRLDFPALRPPNRFWLLYEHGGAEVCVHSPGGDEDLVVVADPAAFVRWHMGWTTWAQALRAGHVAVTGPRELARAFPTWNPPSRFAPVRPEPHVLAAAPPTQPVRRPADTATSETDAQR</sequence>
<dbReference type="InterPro" id="IPR036390">
    <property type="entry name" value="WH_DNA-bd_sf"/>
</dbReference>
<dbReference type="InterPro" id="IPR036388">
    <property type="entry name" value="WH-like_DNA-bd_sf"/>
</dbReference>
<evidence type="ECO:0000313" key="7">
    <source>
        <dbReference type="Proteomes" id="UP000584670"/>
    </source>
</evidence>
<dbReference type="PROSITE" id="PS51118">
    <property type="entry name" value="HTH_HXLR"/>
    <property type="match status" value="1"/>
</dbReference>
<evidence type="ECO:0000256" key="3">
    <source>
        <dbReference type="ARBA" id="ARBA00023163"/>
    </source>
</evidence>